<sequence length="119" mass="12502">MTPLKAMRFSLAFVWLATALVSVLERHGQAAQLLASGGIHDDAVAQSLILSGAFVDAALGLFMLLRPARAVFLAALAVMLSMTVIATVVDSALWLAPLGPLTKNFPIAVALYILARASK</sequence>
<comment type="caution">
    <text evidence="2">The sequence shown here is derived from an EMBL/GenBank/DDBJ whole genome shotgun (WGS) entry which is preliminary data.</text>
</comment>
<gene>
    <name evidence="2" type="ORF">WKW80_13265</name>
</gene>
<dbReference type="RefSeq" id="WP_340364020.1">
    <property type="nucleotide sequence ID" value="NZ_JBBKZV010000006.1"/>
</dbReference>
<dbReference type="EMBL" id="JBBKZV010000006">
    <property type="protein sequence ID" value="MEJ8822990.1"/>
    <property type="molecule type" value="Genomic_DNA"/>
</dbReference>
<keyword evidence="1" id="KW-0472">Membrane</keyword>
<organism evidence="2 3">
    <name type="scientific">Variovorax humicola</name>
    <dbReference type="NCBI Taxonomy" id="1769758"/>
    <lineage>
        <taxon>Bacteria</taxon>
        <taxon>Pseudomonadati</taxon>
        <taxon>Pseudomonadota</taxon>
        <taxon>Betaproteobacteria</taxon>
        <taxon>Burkholderiales</taxon>
        <taxon>Comamonadaceae</taxon>
        <taxon>Variovorax</taxon>
    </lineage>
</organism>
<accession>A0ABU8VZC6</accession>
<evidence type="ECO:0000313" key="2">
    <source>
        <dbReference type="EMBL" id="MEJ8822990.1"/>
    </source>
</evidence>
<dbReference type="Proteomes" id="UP001363010">
    <property type="component" value="Unassembled WGS sequence"/>
</dbReference>
<feature type="transmembrane region" description="Helical" evidence="1">
    <location>
        <begin position="71"/>
        <end position="89"/>
    </location>
</feature>
<dbReference type="InterPro" id="IPR025695">
    <property type="entry name" value="DoxX-like"/>
</dbReference>
<protein>
    <submittedName>
        <fullName evidence="2">DoxX-like family protein</fullName>
    </submittedName>
</protein>
<keyword evidence="3" id="KW-1185">Reference proteome</keyword>
<dbReference type="Pfam" id="PF13781">
    <property type="entry name" value="DoxX_3"/>
    <property type="match status" value="1"/>
</dbReference>
<feature type="transmembrane region" description="Helical" evidence="1">
    <location>
        <begin position="95"/>
        <end position="115"/>
    </location>
</feature>
<feature type="transmembrane region" description="Helical" evidence="1">
    <location>
        <begin position="44"/>
        <end position="64"/>
    </location>
</feature>
<name>A0ABU8VZC6_9BURK</name>
<keyword evidence="1" id="KW-0812">Transmembrane</keyword>
<evidence type="ECO:0000256" key="1">
    <source>
        <dbReference type="SAM" id="Phobius"/>
    </source>
</evidence>
<keyword evidence="1" id="KW-1133">Transmembrane helix</keyword>
<reference evidence="2 3" key="1">
    <citation type="submission" date="2024-03" db="EMBL/GenBank/DDBJ databases">
        <title>Novel species of the genus Variovorax.</title>
        <authorList>
            <person name="Liu Q."/>
            <person name="Xin Y.-H."/>
        </authorList>
    </citation>
    <scope>NUCLEOTIDE SEQUENCE [LARGE SCALE GENOMIC DNA]</scope>
    <source>
        <strain evidence="2 3">KACC 18501</strain>
    </source>
</reference>
<evidence type="ECO:0000313" key="3">
    <source>
        <dbReference type="Proteomes" id="UP001363010"/>
    </source>
</evidence>
<proteinExistence type="predicted"/>